<evidence type="ECO:0000256" key="1">
    <source>
        <dbReference type="SAM" id="MobiDB-lite"/>
    </source>
</evidence>
<dbReference type="AlphaFoldDB" id="A0AAU9J0W5"/>
<comment type="caution">
    <text evidence="2">The sequence shown here is derived from an EMBL/GenBank/DDBJ whole genome shotgun (WGS) entry which is preliminary data.</text>
</comment>
<gene>
    <name evidence="2" type="ORF">BSTOLATCC_MIC29638</name>
</gene>
<feature type="region of interest" description="Disordered" evidence="1">
    <location>
        <begin position="66"/>
        <end position="100"/>
    </location>
</feature>
<evidence type="ECO:0000313" key="3">
    <source>
        <dbReference type="Proteomes" id="UP001162131"/>
    </source>
</evidence>
<reference evidence="2" key="1">
    <citation type="submission" date="2021-09" db="EMBL/GenBank/DDBJ databases">
        <authorList>
            <consortium name="AG Swart"/>
            <person name="Singh M."/>
            <person name="Singh A."/>
            <person name="Seah K."/>
            <person name="Emmerich C."/>
        </authorList>
    </citation>
    <scope>NUCLEOTIDE SEQUENCE</scope>
    <source>
        <strain evidence="2">ATCC30299</strain>
    </source>
</reference>
<dbReference type="Proteomes" id="UP001162131">
    <property type="component" value="Unassembled WGS sequence"/>
</dbReference>
<feature type="compositionally biased region" description="Basic residues" evidence="1">
    <location>
        <begin position="88"/>
        <end position="97"/>
    </location>
</feature>
<evidence type="ECO:0000313" key="2">
    <source>
        <dbReference type="EMBL" id="CAG9321727.1"/>
    </source>
</evidence>
<keyword evidence="3" id="KW-1185">Reference proteome</keyword>
<organism evidence="2 3">
    <name type="scientific">Blepharisma stoltei</name>
    <dbReference type="NCBI Taxonomy" id="1481888"/>
    <lineage>
        <taxon>Eukaryota</taxon>
        <taxon>Sar</taxon>
        <taxon>Alveolata</taxon>
        <taxon>Ciliophora</taxon>
        <taxon>Postciliodesmatophora</taxon>
        <taxon>Heterotrichea</taxon>
        <taxon>Heterotrichida</taxon>
        <taxon>Blepharismidae</taxon>
        <taxon>Blepharisma</taxon>
    </lineage>
</organism>
<accession>A0AAU9J0W5</accession>
<name>A0AAU9J0W5_9CILI</name>
<protein>
    <submittedName>
        <fullName evidence="2">Uncharacterized protein</fullName>
    </submittedName>
</protein>
<sequence length="183" mass="20446">MIQTNSKVLIKSSSCINLMLDNLPLAASVKSEISSKNFIARRKASPYCKASIKTSEKEKLLTKIRTGKVHSRFSAPPSQSSPVAKKPSQNKKTHKYISTKSSKGVISKKKSVSGVPESVKMQETARYYGRRESALTLPESLKLVEIESFLMTPIENKSIRRQIVEENDKSLLDIIEDIENFVS</sequence>
<dbReference type="EMBL" id="CAJZBQ010000029">
    <property type="protein sequence ID" value="CAG9321727.1"/>
    <property type="molecule type" value="Genomic_DNA"/>
</dbReference>
<proteinExistence type="predicted"/>